<evidence type="ECO:0000313" key="3">
    <source>
        <dbReference type="EMBL" id="SDG64528.1"/>
    </source>
</evidence>
<dbReference type="Proteomes" id="UP000198854">
    <property type="component" value="Unassembled WGS sequence"/>
</dbReference>
<dbReference type="InterPro" id="IPR032389">
    <property type="entry name" value="GspB_C"/>
</dbReference>
<organism evidence="3 4">
    <name type="scientific">Vibrio xiamenensis</name>
    <dbReference type="NCBI Taxonomy" id="861298"/>
    <lineage>
        <taxon>Bacteria</taxon>
        <taxon>Pseudomonadati</taxon>
        <taxon>Pseudomonadota</taxon>
        <taxon>Gammaproteobacteria</taxon>
        <taxon>Vibrionales</taxon>
        <taxon>Vibrionaceae</taxon>
        <taxon>Vibrio</taxon>
    </lineage>
</organism>
<evidence type="ECO:0000313" key="4">
    <source>
        <dbReference type="Proteomes" id="UP000198854"/>
    </source>
</evidence>
<protein>
    <submittedName>
        <fullName evidence="3">General secretion pathway protein B</fullName>
    </submittedName>
</protein>
<dbReference type="AlphaFoldDB" id="A0A1G7VY71"/>
<dbReference type="RefSeq" id="WP_176765489.1">
    <property type="nucleotide sequence ID" value="NZ_FNDD01000001.1"/>
</dbReference>
<name>A0A1G7VY71_9VIBR</name>
<gene>
    <name evidence="3" type="ORF">SAMN04488136_10147</name>
</gene>
<reference evidence="3 4" key="1">
    <citation type="submission" date="2016-10" db="EMBL/GenBank/DDBJ databases">
        <authorList>
            <person name="de Groot N.N."/>
        </authorList>
    </citation>
    <scope>NUCLEOTIDE SEQUENCE [LARGE SCALE GENOMIC DNA]</scope>
    <source>
        <strain evidence="3 4">CGMCC 1.10228</strain>
    </source>
</reference>
<evidence type="ECO:0000256" key="1">
    <source>
        <dbReference type="SAM" id="MobiDB-lite"/>
    </source>
</evidence>
<feature type="region of interest" description="Disordered" evidence="1">
    <location>
        <begin position="114"/>
        <end position="139"/>
    </location>
</feature>
<dbReference type="Pfam" id="PF16537">
    <property type="entry name" value="T2SSB"/>
    <property type="match status" value="1"/>
</dbReference>
<dbReference type="EMBL" id="FNDD01000001">
    <property type="protein sequence ID" value="SDG64528.1"/>
    <property type="molecule type" value="Genomic_DNA"/>
</dbReference>
<feature type="domain" description="Type II secretion system protein GspB C-terminal" evidence="2">
    <location>
        <begin position="200"/>
        <end position="258"/>
    </location>
</feature>
<dbReference type="GO" id="GO:0015627">
    <property type="term" value="C:type II protein secretion system complex"/>
    <property type="evidence" value="ECO:0007669"/>
    <property type="project" value="InterPro"/>
</dbReference>
<evidence type="ECO:0000259" key="2">
    <source>
        <dbReference type="Pfam" id="PF16537"/>
    </source>
</evidence>
<proteinExistence type="predicted"/>
<sequence>MSNVLKALEKSEHGYQMSTFKPLASSPQQVNSARSNMVWIGVIALPALAVAAWQGVSTWQHAIKVQQALSEQPAPVVEQPIEYQIRPAPNFGLLQPVMSASDEVSEPEVAAAEVVKTSTKAQPSGAEDAAKPKSSIEELSDKEQGMLEGVDLSALPPDLARKVHSALNQDDSSLESSSNSLERRDWINLAKHADELEGRLPAMNFQTHVYSNNEKKRWVKVNGTEYKPGEEIAAGVKLVEIRAKGSLIRFRDEMIFVPALYDWKG</sequence>
<dbReference type="STRING" id="861298.SAMN04488136_10147"/>
<feature type="compositionally biased region" description="Basic and acidic residues" evidence="1">
    <location>
        <begin position="128"/>
        <end position="139"/>
    </location>
</feature>
<keyword evidence="4" id="KW-1185">Reference proteome</keyword>
<accession>A0A1G7VY71</accession>